<accession>A0A8S1KST2</accession>
<dbReference type="AlphaFoldDB" id="A0A8S1KST2"/>
<dbReference type="Proteomes" id="UP000688137">
    <property type="component" value="Unassembled WGS sequence"/>
</dbReference>
<comment type="caution">
    <text evidence="2">The sequence shown here is derived from an EMBL/GenBank/DDBJ whole genome shotgun (WGS) entry which is preliminary data.</text>
</comment>
<feature type="region of interest" description="Disordered" evidence="1">
    <location>
        <begin position="90"/>
        <end position="110"/>
    </location>
</feature>
<keyword evidence="3" id="KW-1185">Reference proteome</keyword>
<organism evidence="2 3">
    <name type="scientific">Paramecium primaurelia</name>
    <dbReference type="NCBI Taxonomy" id="5886"/>
    <lineage>
        <taxon>Eukaryota</taxon>
        <taxon>Sar</taxon>
        <taxon>Alveolata</taxon>
        <taxon>Ciliophora</taxon>
        <taxon>Intramacronucleata</taxon>
        <taxon>Oligohymenophorea</taxon>
        <taxon>Peniculida</taxon>
        <taxon>Parameciidae</taxon>
        <taxon>Paramecium</taxon>
    </lineage>
</organism>
<dbReference type="EMBL" id="CAJJDM010000022">
    <property type="protein sequence ID" value="CAD8056342.1"/>
    <property type="molecule type" value="Genomic_DNA"/>
</dbReference>
<evidence type="ECO:0000313" key="3">
    <source>
        <dbReference type="Proteomes" id="UP000688137"/>
    </source>
</evidence>
<protein>
    <submittedName>
        <fullName evidence="2">Uncharacterized protein</fullName>
    </submittedName>
</protein>
<reference evidence="2" key="1">
    <citation type="submission" date="2021-01" db="EMBL/GenBank/DDBJ databases">
        <authorList>
            <consortium name="Genoscope - CEA"/>
            <person name="William W."/>
        </authorList>
    </citation>
    <scope>NUCLEOTIDE SEQUENCE</scope>
</reference>
<name>A0A8S1KST2_PARPR</name>
<gene>
    <name evidence="2" type="ORF">PPRIM_AZ9-3.1.T0240264</name>
</gene>
<proteinExistence type="predicted"/>
<sequence length="110" mass="13144">MSDQTNLITYIIKLETTYTKLKQKMIREKNMFKSVLQNLSQNLGIKCNESYFDSLVIQEEDPLTNWNVLLNKQDNVIRIRKDIAKKEAIQVKQKRKRRTKEEIQQTTQLQ</sequence>
<evidence type="ECO:0000256" key="1">
    <source>
        <dbReference type="SAM" id="MobiDB-lite"/>
    </source>
</evidence>
<evidence type="ECO:0000313" key="2">
    <source>
        <dbReference type="EMBL" id="CAD8056342.1"/>
    </source>
</evidence>